<reference evidence="1 2" key="1">
    <citation type="journal article" date="2021" name="Elife">
        <title>Chloroplast acquisition without the gene transfer in kleptoplastic sea slugs, Plakobranchus ocellatus.</title>
        <authorList>
            <person name="Maeda T."/>
            <person name="Takahashi S."/>
            <person name="Yoshida T."/>
            <person name="Shimamura S."/>
            <person name="Takaki Y."/>
            <person name="Nagai Y."/>
            <person name="Toyoda A."/>
            <person name="Suzuki Y."/>
            <person name="Arimoto A."/>
            <person name="Ishii H."/>
            <person name="Satoh N."/>
            <person name="Nishiyama T."/>
            <person name="Hasebe M."/>
            <person name="Maruyama T."/>
            <person name="Minagawa J."/>
            <person name="Obokata J."/>
            <person name="Shigenobu S."/>
        </authorList>
    </citation>
    <scope>NUCLEOTIDE SEQUENCE [LARGE SCALE GENOMIC DNA]</scope>
</reference>
<evidence type="ECO:0000313" key="1">
    <source>
        <dbReference type="EMBL" id="GFO45616.1"/>
    </source>
</evidence>
<dbReference type="AlphaFoldDB" id="A0AAV4DP23"/>
<proteinExistence type="predicted"/>
<organism evidence="1 2">
    <name type="scientific">Plakobranchus ocellatus</name>
    <dbReference type="NCBI Taxonomy" id="259542"/>
    <lineage>
        <taxon>Eukaryota</taxon>
        <taxon>Metazoa</taxon>
        <taxon>Spiralia</taxon>
        <taxon>Lophotrochozoa</taxon>
        <taxon>Mollusca</taxon>
        <taxon>Gastropoda</taxon>
        <taxon>Heterobranchia</taxon>
        <taxon>Euthyneura</taxon>
        <taxon>Panpulmonata</taxon>
        <taxon>Sacoglossa</taxon>
        <taxon>Placobranchoidea</taxon>
        <taxon>Plakobranchidae</taxon>
        <taxon>Plakobranchus</taxon>
    </lineage>
</organism>
<comment type="caution">
    <text evidence="1">The sequence shown here is derived from an EMBL/GenBank/DDBJ whole genome shotgun (WGS) entry which is preliminary data.</text>
</comment>
<keyword evidence="2" id="KW-1185">Reference proteome</keyword>
<accession>A0AAV4DP23</accession>
<dbReference type="EMBL" id="BLXT01008064">
    <property type="protein sequence ID" value="GFO45616.1"/>
    <property type="molecule type" value="Genomic_DNA"/>
</dbReference>
<sequence>MCVLAPVQPVYLAAVTCVETFTQIAERIALTPRNMETKKNNQVQGVTVSTSSLQSHALMCSIFPWDDRGDGRSTDTTLLNPLTPVLVAHGLLTQVILPAT</sequence>
<protein>
    <submittedName>
        <fullName evidence="1">Uncharacterized protein</fullName>
    </submittedName>
</protein>
<evidence type="ECO:0000313" key="2">
    <source>
        <dbReference type="Proteomes" id="UP000735302"/>
    </source>
</evidence>
<gene>
    <name evidence="1" type="ORF">PoB_007212100</name>
</gene>
<dbReference type="Proteomes" id="UP000735302">
    <property type="component" value="Unassembled WGS sequence"/>
</dbReference>
<name>A0AAV4DP23_9GAST</name>